<protein>
    <submittedName>
        <fullName evidence="1">Uncharacterized protein</fullName>
    </submittedName>
</protein>
<evidence type="ECO:0000313" key="1">
    <source>
        <dbReference type="EMBL" id="TRU49818.1"/>
    </source>
</evidence>
<organism evidence="1 2">
    <name type="scientific">Microcystis aeruginosa Ma_QC_Ca_00000000_S207</name>
    <dbReference type="NCBI Taxonomy" id="2486251"/>
    <lineage>
        <taxon>Bacteria</taxon>
        <taxon>Bacillati</taxon>
        <taxon>Cyanobacteriota</taxon>
        <taxon>Cyanophyceae</taxon>
        <taxon>Oscillatoriophycideae</taxon>
        <taxon>Chroococcales</taxon>
        <taxon>Microcystaceae</taxon>
        <taxon>Microcystis</taxon>
    </lineage>
</organism>
<dbReference type="Proteomes" id="UP000320293">
    <property type="component" value="Unassembled WGS sequence"/>
</dbReference>
<reference evidence="1 2" key="1">
    <citation type="submission" date="2019-01" db="EMBL/GenBank/DDBJ databases">
        <title>Coherence of Microcystis species and biogeography revealed through population genomics.</title>
        <authorList>
            <person name="Perez-Carrascal O.M."/>
            <person name="Terrat Y."/>
            <person name="Giani A."/>
            <person name="Fortin N."/>
            <person name="Tromas N."/>
            <person name="Shapiro B.J."/>
        </authorList>
    </citation>
    <scope>NUCLEOTIDE SEQUENCE [LARGE SCALE GENOMIC DNA]</scope>
    <source>
        <strain evidence="1">Ma_QC_Ca_00000000_S207</strain>
    </source>
</reference>
<dbReference type="AlphaFoldDB" id="A0A552FSV5"/>
<accession>A0A552FSV5</accession>
<name>A0A552FSV5_MICAE</name>
<comment type="caution">
    <text evidence="1">The sequence shown here is derived from an EMBL/GenBank/DDBJ whole genome shotgun (WGS) entry which is preliminary data.</text>
</comment>
<dbReference type="EMBL" id="SFBF01000129">
    <property type="protein sequence ID" value="TRU49818.1"/>
    <property type="molecule type" value="Genomic_DNA"/>
</dbReference>
<evidence type="ECO:0000313" key="2">
    <source>
        <dbReference type="Proteomes" id="UP000320293"/>
    </source>
</evidence>
<sequence>MTVELEYIKRRMDELGIRHYTLRIRHFVMQPGEKLELEAWQEFFFLTQGICDVQITSDFGMFDMSADNISEMQYEHQGLISMQNTSSAATVHVKFIQVIPLSNGN</sequence>
<gene>
    <name evidence="1" type="ORF">EWV91_07035</name>
</gene>
<proteinExistence type="predicted"/>